<comment type="caution">
    <text evidence="2">The sequence shown here is derived from an EMBL/GenBank/DDBJ whole genome shotgun (WGS) entry which is preliminary data.</text>
</comment>
<keyword evidence="1" id="KW-1133">Transmembrane helix</keyword>
<feature type="transmembrane region" description="Helical" evidence="1">
    <location>
        <begin position="187"/>
        <end position="209"/>
    </location>
</feature>
<keyword evidence="1" id="KW-0472">Membrane</keyword>
<accession>A0ABV0GIT8</accession>
<sequence length="303" mass="32686">MNTVTDMGSSLPSSPPAPYAAALRTGLRLGLQWRLLLSWLLVLGLSTLLALLPLWSSLGDYFNRSLAAERLLQHLDPAMLVDAIANLPQRGYSPLSTLPGLVLAALCLPWLSGMVQAAARFHVGRPTLGQLWLGGWKEYPQMARLWLWGLLPLGLVAALIGGVMDTVDEQARHWLLESDLDLHRRVLLLGGLVLLLLVTASLDATRALLVLEPTRRSVVAAWGSTVRGLLRRPARLCISLSLLVLGLLLGALLGWARIQVLPIGPLGVAGAALLSLLLVLALAWLRAARVLALVQYGRQLGAR</sequence>
<organism evidence="2 3">
    <name type="scientific">Roseateles flavus</name>
    <dbReference type="NCBI Taxonomy" id="3149041"/>
    <lineage>
        <taxon>Bacteria</taxon>
        <taxon>Pseudomonadati</taxon>
        <taxon>Pseudomonadota</taxon>
        <taxon>Betaproteobacteria</taxon>
        <taxon>Burkholderiales</taxon>
        <taxon>Sphaerotilaceae</taxon>
        <taxon>Roseateles</taxon>
    </lineage>
</organism>
<dbReference type="EMBL" id="JBDPZC010000010">
    <property type="protein sequence ID" value="MEO3714971.1"/>
    <property type="molecule type" value="Genomic_DNA"/>
</dbReference>
<evidence type="ECO:0000313" key="2">
    <source>
        <dbReference type="EMBL" id="MEO3714971.1"/>
    </source>
</evidence>
<feature type="transmembrane region" description="Helical" evidence="1">
    <location>
        <begin position="145"/>
        <end position="167"/>
    </location>
</feature>
<feature type="transmembrane region" description="Helical" evidence="1">
    <location>
        <begin position="262"/>
        <end position="285"/>
    </location>
</feature>
<name>A0ABV0GIT8_9BURK</name>
<gene>
    <name evidence="2" type="ORF">ABDJ40_19555</name>
</gene>
<reference evidence="2 3" key="1">
    <citation type="submission" date="2024-05" db="EMBL/GenBank/DDBJ databases">
        <title>Roseateles sp. 2.12 16S ribosomal RNA gene Genome sequencing and assembly.</title>
        <authorList>
            <person name="Woo H."/>
        </authorList>
    </citation>
    <scope>NUCLEOTIDE SEQUENCE [LARGE SCALE GENOMIC DNA]</scope>
    <source>
        <strain evidence="2 3">2.12</strain>
    </source>
</reference>
<feature type="transmembrane region" description="Helical" evidence="1">
    <location>
        <begin position="33"/>
        <end position="55"/>
    </location>
</feature>
<dbReference type="Proteomes" id="UP001462640">
    <property type="component" value="Unassembled WGS sequence"/>
</dbReference>
<keyword evidence="1" id="KW-0812">Transmembrane</keyword>
<proteinExistence type="predicted"/>
<dbReference type="RefSeq" id="WP_347612153.1">
    <property type="nucleotide sequence ID" value="NZ_JBDPZC010000010.1"/>
</dbReference>
<evidence type="ECO:0000313" key="3">
    <source>
        <dbReference type="Proteomes" id="UP001462640"/>
    </source>
</evidence>
<protein>
    <submittedName>
        <fullName evidence="2">Uncharacterized protein</fullName>
    </submittedName>
</protein>
<feature type="transmembrane region" description="Helical" evidence="1">
    <location>
        <begin position="236"/>
        <end position="256"/>
    </location>
</feature>
<evidence type="ECO:0000256" key="1">
    <source>
        <dbReference type="SAM" id="Phobius"/>
    </source>
</evidence>
<keyword evidence="3" id="KW-1185">Reference proteome</keyword>
<feature type="transmembrane region" description="Helical" evidence="1">
    <location>
        <begin position="98"/>
        <end position="119"/>
    </location>
</feature>